<feature type="binding site" evidence="3">
    <location>
        <position position="353"/>
    </location>
    <ligand>
        <name>Zn(2+)</name>
        <dbReference type="ChEBI" id="CHEBI:29105"/>
    </ligand>
</feature>
<accession>G5H5C0</accession>
<dbReference type="InterPro" id="IPR030378">
    <property type="entry name" value="G_CP_dom"/>
</dbReference>
<dbReference type="HOGENOM" id="CLU_033617_2_0_10"/>
<dbReference type="InterPro" id="IPR010914">
    <property type="entry name" value="RsgA_GTPase_dom"/>
</dbReference>
<keyword evidence="3" id="KW-0699">rRNA-binding</keyword>
<dbReference type="PATRIC" id="fig|742725.3.peg.148"/>
<dbReference type="AlphaFoldDB" id="G5H5C0"/>
<evidence type="ECO:0000256" key="2">
    <source>
        <dbReference type="ARBA" id="ARBA00023134"/>
    </source>
</evidence>
<reference evidence="7 8" key="1">
    <citation type="submission" date="2011-08" db="EMBL/GenBank/DDBJ databases">
        <title>The Genome Sequence of Alistipes indistinctus YIT 12060.</title>
        <authorList>
            <consortium name="The Broad Institute Genome Sequencing Platform"/>
            <person name="Earl A."/>
            <person name="Ward D."/>
            <person name="Feldgarden M."/>
            <person name="Gevers D."/>
            <person name="Morotomi M."/>
            <person name="Young S.K."/>
            <person name="Zeng Q."/>
            <person name="Gargeya S."/>
            <person name="Fitzgerald M."/>
            <person name="Haas B."/>
            <person name="Abouelleil A."/>
            <person name="Alvarado L."/>
            <person name="Arachchi H.M."/>
            <person name="Berlin A."/>
            <person name="Brown A."/>
            <person name="Chapman S.B."/>
            <person name="Chen Z."/>
            <person name="Dunbar C."/>
            <person name="Freedman E."/>
            <person name="Gearin G."/>
            <person name="Gellesch M."/>
            <person name="Goldberg J."/>
            <person name="Griggs A."/>
            <person name="Gujja S."/>
            <person name="Heiman D."/>
            <person name="Howarth C."/>
            <person name="Larson L."/>
            <person name="Lui A."/>
            <person name="MacDonald P.J.P."/>
            <person name="Montmayeur A."/>
            <person name="Murphy C."/>
            <person name="Neiman D."/>
            <person name="Pearson M."/>
            <person name="Priest M."/>
            <person name="Roberts A."/>
            <person name="Saif S."/>
            <person name="Shea T."/>
            <person name="Shenoy N."/>
            <person name="Sisk P."/>
            <person name="Stolte C."/>
            <person name="Sykes S."/>
            <person name="Wortman J."/>
            <person name="Nusbaum C."/>
            <person name="Birren B."/>
        </authorList>
    </citation>
    <scope>NUCLEOTIDE SEQUENCE [LARGE SCALE GENOMIC DNA]</scope>
    <source>
        <strain evidence="7 8">YIT 12060</strain>
    </source>
</reference>
<keyword evidence="3" id="KW-0378">Hydrolase</keyword>
<proteinExistence type="inferred from homology"/>
<feature type="binding site" evidence="3">
    <location>
        <begin position="171"/>
        <end position="174"/>
    </location>
    <ligand>
        <name>GTP</name>
        <dbReference type="ChEBI" id="CHEBI:37565"/>
    </ligand>
</feature>
<dbReference type="Pfam" id="PF03193">
    <property type="entry name" value="RsgA_GTPase"/>
    <property type="match status" value="2"/>
</dbReference>
<dbReference type="GO" id="GO:0042274">
    <property type="term" value="P:ribosomal small subunit biogenesis"/>
    <property type="evidence" value="ECO:0007669"/>
    <property type="project" value="UniProtKB-UniRule"/>
</dbReference>
<dbReference type="GO" id="GO:0005525">
    <property type="term" value="F:GTP binding"/>
    <property type="evidence" value="ECO:0007669"/>
    <property type="project" value="UniProtKB-UniRule"/>
</dbReference>
<keyword evidence="3" id="KW-0690">Ribosome biogenesis</keyword>
<dbReference type="GO" id="GO:0003924">
    <property type="term" value="F:GTPase activity"/>
    <property type="evidence" value="ECO:0007669"/>
    <property type="project" value="UniProtKB-UniRule"/>
</dbReference>
<evidence type="ECO:0000256" key="3">
    <source>
        <dbReference type="HAMAP-Rule" id="MF_01820"/>
    </source>
</evidence>
<dbReference type="Gene3D" id="2.40.50.140">
    <property type="entry name" value="Nucleic acid-binding proteins"/>
    <property type="match status" value="1"/>
</dbReference>
<dbReference type="SUPFAM" id="SSF52540">
    <property type="entry name" value="P-loop containing nucleoside triphosphate hydrolases"/>
    <property type="match status" value="1"/>
</dbReference>
<comment type="caution">
    <text evidence="7">The sequence shown here is derived from an EMBL/GenBank/DDBJ whole genome shotgun (WGS) entry which is preliminary data.</text>
</comment>
<dbReference type="InterPro" id="IPR012340">
    <property type="entry name" value="NA-bd_OB-fold"/>
</dbReference>
<keyword evidence="1 3" id="KW-0547">Nucleotide-binding</keyword>
<feature type="binding site" evidence="3">
    <location>
        <position position="355"/>
    </location>
    <ligand>
        <name>Zn(2+)</name>
        <dbReference type="ChEBI" id="CHEBI:29105"/>
    </ligand>
</feature>
<dbReference type="GO" id="GO:0046872">
    <property type="term" value="F:metal ion binding"/>
    <property type="evidence" value="ECO:0007669"/>
    <property type="project" value="UniProtKB-KW"/>
</dbReference>
<comment type="subunit">
    <text evidence="3">Monomer. Associates with 30S ribosomal subunit, binds 16S rRNA.</text>
</comment>
<keyword evidence="2 3" id="KW-0342">GTP-binding</keyword>
<dbReference type="NCBIfam" id="TIGR00157">
    <property type="entry name" value="ribosome small subunit-dependent GTPase A"/>
    <property type="match status" value="1"/>
</dbReference>
<keyword evidence="3" id="KW-0694">RNA-binding</keyword>
<keyword evidence="3" id="KW-0862">Zinc</keyword>
<organism evidence="7 8">
    <name type="scientific">Alistipes indistinctus YIT 12060</name>
    <dbReference type="NCBI Taxonomy" id="742725"/>
    <lineage>
        <taxon>Bacteria</taxon>
        <taxon>Pseudomonadati</taxon>
        <taxon>Bacteroidota</taxon>
        <taxon>Bacteroidia</taxon>
        <taxon>Bacteroidales</taxon>
        <taxon>Rikenellaceae</taxon>
        <taxon>Alistipes</taxon>
    </lineage>
</organism>
<evidence type="ECO:0000259" key="5">
    <source>
        <dbReference type="PROSITE" id="PS50936"/>
    </source>
</evidence>
<comment type="cofactor">
    <cofactor evidence="3">
        <name>Zn(2+)</name>
        <dbReference type="ChEBI" id="CHEBI:29105"/>
    </cofactor>
    <text evidence="3">Binds 1 zinc ion per subunit.</text>
</comment>
<dbReference type="GO" id="GO:0019843">
    <property type="term" value="F:rRNA binding"/>
    <property type="evidence" value="ECO:0007669"/>
    <property type="project" value="UniProtKB-KW"/>
</dbReference>
<name>G5H5C0_9BACT</name>
<gene>
    <name evidence="3" type="primary">rsgA</name>
    <name evidence="7" type="ORF">HMPREF9450_00130</name>
</gene>
<dbReference type="PROSITE" id="PS51721">
    <property type="entry name" value="G_CP"/>
    <property type="match status" value="1"/>
</dbReference>
<protein>
    <recommendedName>
        <fullName evidence="3">Small ribosomal subunit biogenesis GTPase RsgA</fullName>
        <ecNumber evidence="3">3.6.1.-</ecNumber>
    </recommendedName>
</protein>
<dbReference type="InterPro" id="IPR027417">
    <property type="entry name" value="P-loop_NTPase"/>
</dbReference>
<feature type="binding site" evidence="3">
    <location>
        <begin position="266"/>
        <end position="274"/>
    </location>
    <ligand>
        <name>GTP</name>
        <dbReference type="ChEBI" id="CHEBI:37565"/>
    </ligand>
</feature>
<keyword evidence="3" id="KW-0479">Metal-binding</keyword>
<dbReference type="Proteomes" id="UP000006008">
    <property type="component" value="Unassembled WGS sequence"/>
</dbReference>
<dbReference type="RefSeq" id="WP_009132936.1">
    <property type="nucleotide sequence ID" value="NZ_CP102250.1"/>
</dbReference>
<evidence type="ECO:0000259" key="6">
    <source>
        <dbReference type="PROSITE" id="PS51721"/>
    </source>
</evidence>
<feature type="binding site" evidence="3">
    <location>
        <position position="361"/>
    </location>
    <ligand>
        <name>Zn(2+)</name>
        <dbReference type="ChEBI" id="CHEBI:29105"/>
    </ligand>
</feature>
<dbReference type="PANTHER" id="PTHR32120">
    <property type="entry name" value="SMALL RIBOSOMAL SUBUNIT BIOGENESIS GTPASE RSGA"/>
    <property type="match status" value="1"/>
</dbReference>
<feature type="region of interest" description="Disordered" evidence="4">
    <location>
        <begin position="218"/>
        <end position="244"/>
    </location>
</feature>
<dbReference type="CDD" id="cd01854">
    <property type="entry name" value="YjeQ_EngC"/>
    <property type="match status" value="1"/>
</dbReference>
<feature type="compositionally biased region" description="Gly residues" evidence="4">
    <location>
        <begin position="78"/>
        <end position="93"/>
    </location>
</feature>
<dbReference type="GeneID" id="92816556"/>
<feature type="compositionally biased region" description="Gly residues" evidence="4">
    <location>
        <begin position="229"/>
        <end position="240"/>
    </location>
</feature>
<dbReference type="Gene3D" id="3.40.50.300">
    <property type="entry name" value="P-loop containing nucleotide triphosphate hydrolases"/>
    <property type="match status" value="1"/>
</dbReference>
<keyword evidence="8" id="KW-1185">Reference proteome</keyword>
<dbReference type="GO" id="GO:0005737">
    <property type="term" value="C:cytoplasm"/>
    <property type="evidence" value="ECO:0007669"/>
    <property type="project" value="UniProtKB-SubCell"/>
</dbReference>
<dbReference type="STRING" id="742725.HMPREF9450_00130"/>
<comment type="subcellular location">
    <subcellularLocation>
        <location evidence="3">Cytoplasm</location>
    </subcellularLocation>
</comment>
<evidence type="ECO:0000313" key="8">
    <source>
        <dbReference type="Proteomes" id="UP000006008"/>
    </source>
</evidence>
<evidence type="ECO:0000256" key="1">
    <source>
        <dbReference type="ARBA" id="ARBA00022741"/>
    </source>
</evidence>
<sequence>METIRTAVVVKATGSRYMLHDLASQATVEGRLRGRLRLSGSRSTSPVVVGDIVDYEPELPAGIETAGDGTGRTAPGTEGDGTGGRAAGGAGAAGVPGKSCTSGTVVALHPRRNYIIRRASNLSKESHIIAANIDQALLVVSLVRPATNSEFIDRFLVTAGAYHIPAAILLNKSDLYTTGELQQERARFIETYTRAGYDVVELSASRGEVLRINPARARRQETRTEATSGLGGDADSGSGAGTSVMSGMGTEPLLERLRDRVTLLSGNSGVGKSTLIRAIDPSLEVRVGEVSDAHHKGRHTTTFSEMYPLAEGGWLIDTPGIKGFGLIDLDGAEIARYFPELFRLAPGCSYYNCTHTHEPGCAVKEALSRGEVSLSRYESYLKLLDDDEKYRR</sequence>
<feature type="binding site" evidence="3">
    <location>
        <position position="348"/>
    </location>
    <ligand>
        <name>Zn(2+)</name>
        <dbReference type="ChEBI" id="CHEBI:29105"/>
    </ligand>
</feature>
<dbReference type="Gene3D" id="1.10.40.50">
    <property type="entry name" value="Probable gtpase engc, domain 3"/>
    <property type="match status" value="1"/>
</dbReference>
<dbReference type="HAMAP" id="MF_01820">
    <property type="entry name" value="GTPase_RsgA"/>
    <property type="match status" value="1"/>
</dbReference>
<comment type="function">
    <text evidence="3">One of several proteins that assist in the late maturation steps of the functional core of the 30S ribosomal subunit. Helps release RbfA from mature subunits. May play a role in the assembly of ribosomal proteins into the subunit. Circularly permuted GTPase that catalyzes slow GTP hydrolysis, GTPase activity is stimulated by the 30S ribosomal subunit.</text>
</comment>
<evidence type="ECO:0000256" key="4">
    <source>
        <dbReference type="SAM" id="MobiDB-lite"/>
    </source>
</evidence>
<dbReference type="EMBL" id="ADLD01000003">
    <property type="protein sequence ID" value="EHB93359.1"/>
    <property type="molecule type" value="Genomic_DNA"/>
</dbReference>
<feature type="domain" description="EngC GTPase" evidence="5">
    <location>
        <begin position="131"/>
        <end position="322"/>
    </location>
</feature>
<dbReference type="InterPro" id="IPR004881">
    <property type="entry name" value="Ribosome_biogen_GTPase_RsgA"/>
</dbReference>
<dbReference type="EC" id="3.6.1.-" evidence="3"/>
<feature type="domain" description="CP-type G" evidence="6">
    <location>
        <begin position="122"/>
        <end position="324"/>
    </location>
</feature>
<dbReference type="PROSITE" id="PS50936">
    <property type="entry name" value="ENGC_GTPASE"/>
    <property type="match status" value="1"/>
</dbReference>
<dbReference type="eggNOG" id="COG1162">
    <property type="taxonomic scope" value="Bacteria"/>
</dbReference>
<comment type="similarity">
    <text evidence="3">Belongs to the TRAFAC class YlqF/YawG GTPase family. RsgA subfamily.</text>
</comment>
<keyword evidence="3" id="KW-0963">Cytoplasm</keyword>
<evidence type="ECO:0000313" key="7">
    <source>
        <dbReference type="EMBL" id="EHB93359.1"/>
    </source>
</evidence>
<feature type="region of interest" description="Disordered" evidence="4">
    <location>
        <begin position="61"/>
        <end position="93"/>
    </location>
</feature>
<dbReference type="PANTHER" id="PTHR32120:SF11">
    <property type="entry name" value="SMALL RIBOSOMAL SUBUNIT BIOGENESIS GTPASE RSGA 1, MITOCHONDRIAL-RELATED"/>
    <property type="match status" value="1"/>
</dbReference>